<proteinExistence type="predicted"/>
<dbReference type="KEGG" id="sfy:GFH48_11010"/>
<evidence type="ECO:0000313" key="2">
    <source>
        <dbReference type="EMBL" id="QFZ73703.1"/>
    </source>
</evidence>
<evidence type="ECO:0000256" key="1">
    <source>
        <dbReference type="SAM" id="MobiDB-lite"/>
    </source>
</evidence>
<organism evidence="2 3">
    <name type="scientific">Streptomyces fagopyri</name>
    <dbReference type="NCBI Taxonomy" id="2662397"/>
    <lineage>
        <taxon>Bacteria</taxon>
        <taxon>Bacillati</taxon>
        <taxon>Actinomycetota</taxon>
        <taxon>Actinomycetes</taxon>
        <taxon>Kitasatosporales</taxon>
        <taxon>Streptomycetaceae</taxon>
        <taxon>Streptomyces</taxon>
    </lineage>
</organism>
<gene>
    <name evidence="2" type="ORF">GFH48_11010</name>
</gene>
<evidence type="ECO:0008006" key="4">
    <source>
        <dbReference type="Google" id="ProtNLM"/>
    </source>
</evidence>
<dbReference type="Proteomes" id="UP000326179">
    <property type="component" value="Chromosome"/>
</dbReference>
<keyword evidence="3" id="KW-1185">Reference proteome</keyword>
<dbReference type="EMBL" id="CP045643">
    <property type="protein sequence ID" value="QFZ73703.1"/>
    <property type="molecule type" value="Genomic_DNA"/>
</dbReference>
<dbReference type="Gene3D" id="3.30.70.1230">
    <property type="entry name" value="Nucleotide cyclase"/>
    <property type="match status" value="1"/>
</dbReference>
<sequence>MAYDVEGYSGLGQEAQFDVQRRLRALIDGACDRAGLSPGEYEVQPQGDGGLALLPTGGKVDEPRLIAAFLRTVTAGLGGVNGLRDAGSRIRLRMALHEGVVYRADHGYVGDAVVESFRMCDAGPVRDALRRNPAADLVLVAADRLYQDVLRHGHHGIPGDSFVPHLLRVKLFEAHGWLFVPGGDSGPAPARDRSQDAPGVTPVADTLDGDRPYDLW</sequence>
<dbReference type="SUPFAM" id="SSF55073">
    <property type="entry name" value="Nucleotide cyclase"/>
    <property type="match status" value="1"/>
</dbReference>
<feature type="region of interest" description="Disordered" evidence="1">
    <location>
        <begin position="183"/>
        <end position="216"/>
    </location>
</feature>
<evidence type="ECO:0000313" key="3">
    <source>
        <dbReference type="Proteomes" id="UP000326179"/>
    </source>
</evidence>
<protein>
    <recommendedName>
        <fullName evidence="4">Guanylate cyclase domain-containing protein</fullName>
    </recommendedName>
</protein>
<dbReference type="InterPro" id="IPR029787">
    <property type="entry name" value="Nucleotide_cyclase"/>
</dbReference>
<dbReference type="AlphaFoldDB" id="A0A5Q0L9J8"/>
<accession>A0A5Q0L9J8</accession>
<reference evidence="2 3" key="1">
    <citation type="submission" date="2019-10" db="EMBL/GenBank/DDBJ databases">
        <title>A novel species.</title>
        <authorList>
            <person name="Gao J."/>
        </authorList>
    </citation>
    <scope>NUCLEOTIDE SEQUENCE [LARGE SCALE GENOMIC DNA]</scope>
    <source>
        <strain evidence="2 3">QMT-28</strain>
    </source>
</reference>
<dbReference type="RefSeq" id="WP_153288062.1">
    <property type="nucleotide sequence ID" value="NZ_CP045643.1"/>
</dbReference>
<name>A0A5Q0L9J8_9ACTN</name>